<dbReference type="RefSeq" id="WP_359693619.1">
    <property type="nucleotide sequence ID" value="NZ_JBEYXT010000034.1"/>
</dbReference>
<evidence type="ECO:0000313" key="1">
    <source>
        <dbReference type="EMBL" id="MEU6801508.1"/>
    </source>
</evidence>
<reference evidence="1 2" key="1">
    <citation type="submission" date="2024-06" db="EMBL/GenBank/DDBJ databases">
        <title>The Natural Products Discovery Center: Release of the First 8490 Sequenced Strains for Exploring Actinobacteria Biosynthetic Diversity.</title>
        <authorList>
            <person name="Kalkreuter E."/>
            <person name="Kautsar S.A."/>
            <person name="Yang D."/>
            <person name="Bader C.D."/>
            <person name="Teijaro C.N."/>
            <person name="Fluegel L."/>
            <person name="Davis C.M."/>
            <person name="Simpson J.R."/>
            <person name="Lauterbach L."/>
            <person name="Steele A.D."/>
            <person name="Gui C."/>
            <person name="Meng S."/>
            <person name="Li G."/>
            <person name="Viehrig K."/>
            <person name="Ye F."/>
            <person name="Su P."/>
            <person name="Kiefer A.F."/>
            <person name="Nichols A."/>
            <person name="Cepeda A.J."/>
            <person name="Yan W."/>
            <person name="Fan B."/>
            <person name="Jiang Y."/>
            <person name="Adhikari A."/>
            <person name="Zheng C.-J."/>
            <person name="Schuster L."/>
            <person name="Cowan T.M."/>
            <person name="Smanski M.J."/>
            <person name="Chevrette M.G."/>
            <person name="De Carvalho L.P.S."/>
            <person name="Shen B."/>
        </authorList>
    </citation>
    <scope>NUCLEOTIDE SEQUENCE [LARGE SCALE GENOMIC DNA]</scope>
    <source>
        <strain evidence="1 2">NPDC046851</strain>
    </source>
</reference>
<dbReference type="Pfam" id="PF04134">
    <property type="entry name" value="DCC1-like"/>
    <property type="match status" value="1"/>
</dbReference>
<sequence>MTAPGQNDRSGRHAELLYDNDCGFCTRSVQWLRDHNALGHTHTVAWQSLDPRRLPVARQRLEREIILVSDGDIHGGATALAHAVSSGSLPWRLTGRALRLPVIRTLAAYVYRNVAANRHRMPGATAACEIPTRVAPSPKSGT</sequence>
<dbReference type="InterPro" id="IPR007263">
    <property type="entry name" value="DCC1-like"/>
</dbReference>
<name>A0ABV3AWG3_9ACTN</name>
<gene>
    <name evidence="1" type="ORF">ABZ931_10905</name>
</gene>
<proteinExistence type="predicted"/>
<keyword evidence="2" id="KW-1185">Reference proteome</keyword>
<accession>A0ABV3AWG3</accession>
<comment type="caution">
    <text evidence="1">The sequence shown here is derived from an EMBL/GenBank/DDBJ whole genome shotgun (WGS) entry which is preliminary data.</text>
</comment>
<dbReference type="Proteomes" id="UP001551189">
    <property type="component" value="Unassembled WGS sequence"/>
</dbReference>
<evidence type="ECO:0000313" key="2">
    <source>
        <dbReference type="Proteomes" id="UP001551189"/>
    </source>
</evidence>
<dbReference type="EMBL" id="JBEYXT010000034">
    <property type="protein sequence ID" value="MEU6801508.1"/>
    <property type="molecule type" value="Genomic_DNA"/>
</dbReference>
<organism evidence="1 2">
    <name type="scientific">Streptomyces neyagawaensis</name>
    <dbReference type="NCBI Taxonomy" id="42238"/>
    <lineage>
        <taxon>Bacteria</taxon>
        <taxon>Bacillati</taxon>
        <taxon>Actinomycetota</taxon>
        <taxon>Actinomycetes</taxon>
        <taxon>Kitasatosporales</taxon>
        <taxon>Streptomycetaceae</taxon>
        <taxon>Streptomyces</taxon>
    </lineage>
</organism>
<protein>
    <submittedName>
        <fullName evidence="1">DUF393 domain-containing protein</fullName>
    </submittedName>
</protein>